<evidence type="ECO:0000313" key="5">
    <source>
        <dbReference type="Proteomes" id="UP001445076"/>
    </source>
</evidence>
<dbReference type="Proteomes" id="UP001445076">
    <property type="component" value="Unassembled WGS sequence"/>
</dbReference>
<dbReference type="Pfam" id="PF00651">
    <property type="entry name" value="BTB"/>
    <property type="match status" value="1"/>
</dbReference>
<dbReference type="AlphaFoldDB" id="A0AAW0W2D9"/>
<dbReference type="GO" id="GO:0005634">
    <property type="term" value="C:nucleus"/>
    <property type="evidence" value="ECO:0007669"/>
    <property type="project" value="UniProtKB-SubCell"/>
</dbReference>
<name>A0AAW0W2D9_CHEQU</name>
<keyword evidence="5" id="KW-1185">Reference proteome</keyword>
<dbReference type="Pfam" id="PF05225">
    <property type="entry name" value="HTH_psq"/>
    <property type="match status" value="2"/>
</dbReference>
<protein>
    <recommendedName>
        <fullName evidence="3">BTB domain-containing protein</fullName>
    </recommendedName>
</protein>
<dbReference type="InterPro" id="IPR009057">
    <property type="entry name" value="Homeodomain-like_sf"/>
</dbReference>
<dbReference type="GO" id="GO:0003677">
    <property type="term" value="F:DNA binding"/>
    <property type="evidence" value="ECO:0007669"/>
    <property type="project" value="InterPro"/>
</dbReference>
<accession>A0AAW0W2D9</accession>
<comment type="subcellular location">
    <subcellularLocation>
        <location evidence="1">Nucleus</location>
    </subcellularLocation>
</comment>
<sequence>MVVVLWQNWGEHVGRQLPHFLSGATLTDVTISVGARSIKAHRIILAFFSPFFRKMFEEVSEERPMVVVFPGADFDALQVIIAYMYRGQVNVLPDLLPHVIELAKVLKVKGLVELPAQLDSVIAESARKVGVNHEDITHENEDNEICLEDESMVELEVTAADSEPPVSSLTPGENSQSSVAIMSDAPVITSSAVLSAQQHSQPHTHRVTTASTVGVEIKTGKVDGNGEHILIQPEDIQLSTVDDLASTHIVKLSEDVSMGEVLFSGEYIQGDGSAEEHTSADDAVSLQEGHEYSSNRKKRRIIYKLARYGPDDLQRAIEDVRSGMGTLREIAERWGVPHSTLSIHARMAGVAVQQRSLIYDSETLEAAKQAVKAGASYMKVAREYNIPKSVLWRRCQQEGVLREETRRCYNYSQGDLNQARQLLLNGCSLSQIVKQTKIPKTTLFRLKEQLVRDGKMPASCINRILRPRRPSEISLQQAITACKEGGMSQ</sequence>
<organism evidence="4 5">
    <name type="scientific">Cherax quadricarinatus</name>
    <name type="common">Australian red claw crayfish</name>
    <dbReference type="NCBI Taxonomy" id="27406"/>
    <lineage>
        <taxon>Eukaryota</taxon>
        <taxon>Metazoa</taxon>
        <taxon>Ecdysozoa</taxon>
        <taxon>Arthropoda</taxon>
        <taxon>Crustacea</taxon>
        <taxon>Multicrustacea</taxon>
        <taxon>Malacostraca</taxon>
        <taxon>Eumalacostraca</taxon>
        <taxon>Eucarida</taxon>
        <taxon>Decapoda</taxon>
        <taxon>Pleocyemata</taxon>
        <taxon>Astacidea</taxon>
        <taxon>Parastacoidea</taxon>
        <taxon>Parastacidae</taxon>
        <taxon>Cherax</taxon>
    </lineage>
</organism>
<keyword evidence="2" id="KW-0539">Nucleus</keyword>
<dbReference type="SMART" id="SM00225">
    <property type="entry name" value="BTB"/>
    <property type="match status" value="1"/>
</dbReference>
<dbReference type="InterPro" id="IPR007889">
    <property type="entry name" value="HTH_Psq"/>
</dbReference>
<dbReference type="InterPro" id="IPR051095">
    <property type="entry name" value="Dros_DevTransReg"/>
</dbReference>
<reference evidence="4 5" key="1">
    <citation type="journal article" date="2024" name="BMC Genomics">
        <title>Genome assembly of redclaw crayfish (Cherax quadricarinatus) provides insights into its immune adaptation and hypoxia tolerance.</title>
        <authorList>
            <person name="Liu Z."/>
            <person name="Zheng J."/>
            <person name="Li H."/>
            <person name="Fang K."/>
            <person name="Wang S."/>
            <person name="He J."/>
            <person name="Zhou D."/>
            <person name="Weng S."/>
            <person name="Chi M."/>
            <person name="Gu Z."/>
            <person name="He J."/>
            <person name="Li F."/>
            <person name="Wang M."/>
        </authorList>
    </citation>
    <scope>NUCLEOTIDE SEQUENCE [LARGE SCALE GENOMIC DNA]</scope>
    <source>
        <strain evidence="4">ZL_2023a</strain>
    </source>
</reference>
<dbReference type="EMBL" id="JARKIK010000095">
    <property type="protein sequence ID" value="KAK8722549.1"/>
    <property type="molecule type" value="Genomic_DNA"/>
</dbReference>
<dbReference type="SUPFAM" id="SSF46689">
    <property type="entry name" value="Homeodomain-like"/>
    <property type="match status" value="2"/>
</dbReference>
<dbReference type="InterPro" id="IPR011333">
    <property type="entry name" value="SKP1/BTB/POZ_sf"/>
</dbReference>
<feature type="domain" description="BTB" evidence="3">
    <location>
        <begin position="27"/>
        <end position="93"/>
    </location>
</feature>
<comment type="caution">
    <text evidence="4">The sequence shown here is derived from an EMBL/GenBank/DDBJ whole genome shotgun (WGS) entry which is preliminary data.</text>
</comment>
<dbReference type="SUPFAM" id="SSF54695">
    <property type="entry name" value="POZ domain"/>
    <property type="match status" value="1"/>
</dbReference>
<gene>
    <name evidence="4" type="ORF">OTU49_012267</name>
</gene>
<dbReference type="PANTHER" id="PTHR23110:SF109">
    <property type="entry name" value="FI07618P-RELATED"/>
    <property type="match status" value="1"/>
</dbReference>
<dbReference type="CDD" id="cd18315">
    <property type="entry name" value="BTB_POZ_BAB-like"/>
    <property type="match status" value="1"/>
</dbReference>
<dbReference type="PANTHER" id="PTHR23110">
    <property type="entry name" value="BTB DOMAIN TRANSCRIPTION FACTOR"/>
    <property type="match status" value="1"/>
</dbReference>
<dbReference type="Gene3D" id="1.10.10.60">
    <property type="entry name" value="Homeodomain-like"/>
    <property type="match status" value="2"/>
</dbReference>
<feature type="non-terminal residue" evidence="4">
    <location>
        <position position="489"/>
    </location>
</feature>
<evidence type="ECO:0000313" key="4">
    <source>
        <dbReference type="EMBL" id="KAK8722549.1"/>
    </source>
</evidence>
<dbReference type="Gene3D" id="3.30.710.10">
    <property type="entry name" value="Potassium Channel Kv1.1, Chain A"/>
    <property type="match status" value="1"/>
</dbReference>
<dbReference type="PROSITE" id="PS50097">
    <property type="entry name" value="BTB"/>
    <property type="match status" value="1"/>
</dbReference>
<evidence type="ECO:0000256" key="1">
    <source>
        <dbReference type="ARBA" id="ARBA00004123"/>
    </source>
</evidence>
<evidence type="ECO:0000259" key="3">
    <source>
        <dbReference type="PROSITE" id="PS50097"/>
    </source>
</evidence>
<proteinExistence type="predicted"/>
<dbReference type="GO" id="GO:0006357">
    <property type="term" value="P:regulation of transcription by RNA polymerase II"/>
    <property type="evidence" value="ECO:0007669"/>
    <property type="project" value="TreeGrafter"/>
</dbReference>
<dbReference type="InterPro" id="IPR000210">
    <property type="entry name" value="BTB/POZ_dom"/>
</dbReference>
<evidence type="ECO:0000256" key="2">
    <source>
        <dbReference type="ARBA" id="ARBA00023242"/>
    </source>
</evidence>